<dbReference type="EMBL" id="LPVY01000006">
    <property type="protein sequence ID" value="KZB66341.1"/>
    <property type="molecule type" value="Genomic_DNA"/>
</dbReference>
<reference evidence="1 2" key="1">
    <citation type="submission" date="2015-12" db="EMBL/GenBank/DDBJ databases">
        <title>Genome sequence of Thalassospira lucentensis MCCC 1A02072.</title>
        <authorList>
            <person name="Lu L."/>
            <person name="Lai Q."/>
            <person name="Shao Z."/>
            <person name="Qian P."/>
        </authorList>
    </citation>
    <scope>NUCLEOTIDE SEQUENCE [LARGE SCALE GENOMIC DNA]</scope>
    <source>
        <strain evidence="1 2">MCCC 1A02072</strain>
    </source>
</reference>
<sequence length="251" mass="27871">MFSVSDAQAIPDRSLREQIEKHPRAQDLLRAFLYPYSAPDHDFLFVDGAVMALPGDSIKDAIAGRIPVLAVGSNRAPVQLARKFAAPRHLDPVPVTVGWMDHHDIVYSAHMTGYGAIPATLAPSPGTRVRVAVTWLNAVQLTHMHATESVPDHYRYQQIDGKNLHLDCGVSVDLIGSYQSTAGHVFDANDIFALAGIAATKRRFRSLNQWEMIAHIAMRAGHPMHPDFVLWLTDNIVMRKKLVGRYLKPVE</sequence>
<name>A0A154L908_9PROT</name>
<dbReference type="OrthoDB" id="7626403at2"/>
<dbReference type="Proteomes" id="UP000076335">
    <property type="component" value="Unassembled WGS sequence"/>
</dbReference>
<dbReference type="AlphaFoldDB" id="A0A154L908"/>
<dbReference type="RefSeq" id="WP_062950630.1">
    <property type="nucleotide sequence ID" value="NZ_LPVY01000006.1"/>
</dbReference>
<evidence type="ECO:0000313" key="1">
    <source>
        <dbReference type="EMBL" id="KZB66341.1"/>
    </source>
</evidence>
<organism evidence="1 2">
    <name type="scientific">Thalassospira lucentensis</name>
    <dbReference type="NCBI Taxonomy" id="168935"/>
    <lineage>
        <taxon>Bacteria</taxon>
        <taxon>Pseudomonadati</taxon>
        <taxon>Pseudomonadota</taxon>
        <taxon>Alphaproteobacteria</taxon>
        <taxon>Rhodospirillales</taxon>
        <taxon>Thalassospiraceae</taxon>
        <taxon>Thalassospira</taxon>
    </lineage>
</organism>
<accession>A0A154L908</accession>
<evidence type="ECO:0000313" key="2">
    <source>
        <dbReference type="Proteomes" id="UP000076335"/>
    </source>
</evidence>
<proteinExistence type="predicted"/>
<gene>
    <name evidence="1" type="ORF">AUP42_15970</name>
</gene>
<protein>
    <submittedName>
        <fullName evidence="1">Uncharacterized protein</fullName>
    </submittedName>
</protein>
<comment type="caution">
    <text evidence="1">The sequence shown here is derived from an EMBL/GenBank/DDBJ whole genome shotgun (WGS) entry which is preliminary data.</text>
</comment>